<dbReference type="CDD" id="cd06193">
    <property type="entry name" value="siderophore_interacting"/>
    <property type="match status" value="1"/>
</dbReference>
<organism evidence="2 3">
    <name type="scientific">Actinokineospora spheciospongiae</name>
    <dbReference type="NCBI Taxonomy" id="909613"/>
    <lineage>
        <taxon>Bacteria</taxon>
        <taxon>Bacillati</taxon>
        <taxon>Actinomycetota</taxon>
        <taxon>Actinomycetes</taxon>
        <taxon>Pseudonocardiales</taxon>
        <taxon>Pseudonocardiaceae</taxon>
        <taxon>Actinokineospora</taxon>
    </lineage>
</organism>
<protein>
    <submittedName>
        <fullName evidence="2">Iron utilization protein</fullName>
    </submittedName>
</protein>
<sequence>MSAPQRTRPVHTLTVTRTEWITPHMVRVWAGGPGLAAVPDNGFTDNYVKLLFFPEGRPEGVDVAELRAQGKVVTRTYTIRRREPSELAIDFVYHGDVGLAGPWAASVQPGTEFSFQGPGGAYSPAADADWHLFVGDASAFPAIGAALESLPATAVAIAVLEVQDPADEQKFLTDARLDLRWVPAGTLVSAVEELELPAGSGHAFVHGETYVIRDLRKVLAGVDRLSISGYWRRGMAEPEFQAAKRTDPV</sequence>
<proteinExistence type="predicted"/>
<dbReference type="PATRIC" id="fig|909613.9.peg.4391"/>
<dbReference type="InterPro" id="IPR013113">
    <property type="entry name" value="SIP_FAD-bd"/>
</dbReference>
<dbReference type="AlphaFoldDB" id="W7IV62"/>
<dbReference type="EMBL" id="AYXG01000165">
    <property type="protein sequence ID" value="EWC60281.1"/>
    <property type="molecule type" value="Genomic_DNA"/>
</dbReference>
<evidence type="ECO:0000313" key="3">
    <source>
        <dbReference type="Proteomes" id="UP000019277"/>
    </source>
</evidence>
<dbReference type="InterPro" id="IPR039261">
    <property type="entry name" value="FNR_nucleotide-bd"/>
</dbReference>
<dbReference type="InterPro" id="IPR039374">
    <property type="entry name" value="SIP_fam"/>
</dbReference>
<dbReference type="GO" id="GO:0016491">
    <property type="term" value="F:oxidoreductase activity"/>
    <property type="evidence" value="ECO:0007669"/>
    <property type="project" value="InterPro"/>
</dbReference>
<keyword evidence="3" id="KW-1185">Reference proteome</keyword>
<comment type="caution">
    <text evidence="2">The sequence shown here is derived from an EMBL/GenBank/DDBJ whole genome shotgun (WGS) entry which is preliminary data.</text>
</comment>
<evidence type="ECO:0000313" key="2">
    <source>
        <dbReference type="EMBL" id="EWC60281.1"/>
    </source>
</evidence>
<dbReference type="SUPFAM" id="SSF63380">
    <property type="entry name" value="Riboflavin synthase domain-like"/>
    <property type="match status" value="1"/>
</dbReference>
<dbReference type="eggNOG" id="COG2375">
    <property type="taxonomic scope" value="Bacteria"/>
</dbReference>
<dbReference type="Gene3D" id="3.40.50.80">
    <property type="entry name" value="Nucleotide-binding domain of ferredoxin-NADP reductase (FNR) module"/>
    <property type="match status" value="1"/>
</dbReference>
<dbReference type="InterPro" id="IPR007037">
    <property type="entry name" value="SIP_rossman_dom"/>
</dbReference>
<name>W7IV62_9PSEU</name>
<reference evidence="2 3" key="1">
    <citation type="journal article" date="2014" name="Genome Announc.">
        <title>Draft Genome Sequence of the Antitrypanosomally Active Sponge-Associated Bacterium Actinokineospora sp. Strain EG49.</title>
        <authorList>
            <person name="Harjes J."/>
            <person name="Ryu T."/>
            <person name="Abdelmohsen U.R."/>
            <person name="Moitinho-Silva L."/>
            <person name="Horn H."/>
            <person name="Ravasi T."/>
            <person name="Hentschel U."/>
        </authorList>
    </citation>
    <scope>NUCLEOTIDE SEQUENCE [LARGE SCALE GENOMIC DNA]</scope>
    <source>
        <strain evidence="2 3">EG49</strain>
    </source>
</reference>
<dbReference type="Pfam" id="PF04954">
    <property type="entry name" value="SIP"/>
    <property type="match status" value="1"/>
</dbReference>
<dbReference type="PANTHER" id="PTHR30157">
    <property type="entry name" value="FERRIC REDUCTASE, NADPH-DEPENDENT"/>
    <property type="match status" value="1"/>
</dbReference>
<dbReference type="Pfam" id="PF08021">
    <property type="entry name" value="FAD_binding_9"/>
    <property type="match status" value="1"/>
</dbReference>
<feature type="domain" description="FAD-binding FR-type" evidence="1">
    <location>
        <begin position="8"/>
        <end position="125"/>
    </location>
</feature>
<accession>W7IV62</accession>
<dbReference type="RefSeq" id="WP_052021485.1">
    <property type="nucleotide sequence ID" value="NZ_AYXG01000165.1"/>
</dbReference>
<dbReference type="InterPro" id="IPR017938">
    <property type="entry name" value="Riboflavin_synthase-like_b-brl"/>
</dbReference>
<dbReference type="InterPro" id="IPR017927">
    <property type="entry name" value="FAD-bd_FR_type"/>
</dbReference>
<evidence type="ECO:0000259" key="1">
    <source>
        <dbReference type="PROSITE" id="PS51384"/>
    </source>
</evidence>
<dbReference type="Gene3D" id="2.40.30.10">
    <property type="entry name" value="Translation factors"/>
    <property type="match status" value="1"/>
</dbReference>
<gene>
    <name evidence="2" type="ORF">UO65_4389</name>
</gene>
<dbReference type="Proteomes" id="UP000019277">
    <property type="component" value="Unassembled WGS sequence"/>
</dbReference>
<dbReference type="PANTHER" id="PTHR30157:SF0">
    <property type="entry name" value="NADPH-DEPENDENT FERRIC-CHELATE REDUCTASE"/>
    <property type="match status" value="1"/>
</dbReference>
<dbReference type="PROSITE" id="PS51384">
    <property type="entry name" value="FAD_FR"/>
    <property type="match status" value="1"/>
</dbReference>
<dbReference type="STRING" id="909613.UO65_4389"/>